<dbReference type="Proteomes" id="UP000507470">
    <property type="component" value="Unassembled WGS sequence"/>
</dbReference>
<keyword evidence="1" id="KW-0472">Membrane</keyword>
<accession>A0A6J8CS01</accession>
<evidence type="ECO:0000256" key="1">
    <source>
        <dbReference type="SAM" id="Phobius"/>
    </source>
</evidence>
<keyword evidence="1" id="KW-1133">Transmembrane helix</keyword>
<gene>
    <name evidence="2" type="ORF">MCOR_32055</name>
</gene>
<proteinExistence type="predicted"/>
<reference evidence="2 3" key="1">
    <citation type="submission" date="2020-06" db="EMBL/GenBank/DDBJ databases">
        <authorList>
            <person name="Li R."/>
            <person name="Bekaert M."/>
        </authorList>
    </citation>
    <scope>NUCLEOTIDE SEQUENCE [LARGE SCALE GENOMIC DNA]</scope>
    <source>
        <strain evidence="3">wild</strain>
    </source>
</reference>
<evidence type="ECO:0000313" key="3">
    <source>
        <dbReference type="Proteomes" id="UP000507470"/>
    </source>
</evidence>
<keyword evidence="3" id="KW-1185">Reference proteome</keyword>
<organism evidence="2 3">
    <name type="scientific">Mytilus coruscus</name>
    <name type="common">Sea mussel</name>
    <dbReference type="NCBI Taxonomy" id="42192"/>
    <lineage>
        <taxon>Eukaryota</taxon>
        <taxon>Metazoa</taxon>
        <taxon>Spiralia</taxon>
        <taxon>Lophotrochozoa</taxon>
        <taxon>Mollusca</taxon>
        <taxon>Bivalvia</taxon>
        <taxon>Autobranchia</taxon>
        <taxon>Pteriomorphia</taxon>
        <taxon>Mytilida</taxon>
        <taxon>Mytiloidea</taxon>
        <taxon>Mytilidae</taxon>
        <taxon>Mytilinae</taxon>
        <taxon>Mytilus</taxon>
    </lineage>
</organism>
<dbReference type="AlphaFoldDB" id="A0A6J8CS01"/>
<name>A0A6J8CS01_MYTCO</name>
<dbReference type="EMBL" id="CACVKT020005714">
    <property type="protein sequence ID" value="CAC5397632.1"/>
    <property type="molecule type" value="Genomic_DNA"/>
</dbReference>
<protein>
    <submittedName>
        <fullName evidence="2">Uncharacterized protein</fullName>
    </submittedName>
</protein>
<feature type="transmembrane region" description="Helical" evidence="1">
    <location>
        <begin position="86"/>
        <end position="109"/>
    </location>
</feature>
<sequence length="180" mass="19580">MANLQLEFKPAQEKHFLDVNADQDGSGYNKINRIYAIDFPHLLLTYYDHKEAMFSSSERFDMGSSRGDAYATDYDKNDKFSLKISTAFVLTLLAVAISVFVGLIVHFAGGNKHVTCQCSCPGDGSSTGGQIGCPEQTTLPNTCTPCSNSNTNSAVDMTTTEAPTPQTIQQSQTTCGYLQH</sequence>
<keyword evidence="1" id="KW-0812">Transmembrane</keyword>
<evidence type="ECO:0000313" key="2">
    <source>
        <dbReference type="EMBL" id="CAC5397632.1"/>
    </source>
</evidence>